<reference evidence="1" key="2">
    <citation type="submission" date="2025-08" db="UniProtKB">
        <authorList>
            <consortium name="Ensembl"/>
        </authorList>
    </citation>
    <scope>IDENTIFICATION</scope>
</reference>
<dbReference type="PANTHER" id="PTHR46254">
    <property type="entry name" value="PROTEIN GVQW1-RELATED"/>
    <property type="match status" value="1"/>
</dbReference>
<accession>A0A8I4A2M4</accession>
<name>A0A8I4A2M4_CALJA</name>
<evidence type="ECO:0000313" key="2">
    <source>
        <dbReference type="Proteomes" id="UP000008225"/>
    </source>
</evidence>
<evidence type="ECO:0000313" key="1">
    <source>
        <dbReference type="Ensembl" id="ENSCJAP00000085644.1"/>
    </source>
</evidence>
<sequence>MKMWKFQRGGKLLFCSTQKPCSSINGCMRYLGMQAGRTEVHRDSILFCMGKEIVHSMNQIAKEHRMNFVVEVRRTESEFAWAKDKRPVGNVNLFYFIYYYYFFEMESCSVAQAGVQWLDLDSLQPPPPRFKQFSCLHLPSSWDYRRAPPCPANFYALF</sequence>
<reference evidence="1" key="3">
    <citation type="submission" date="2025-09" db="UniProtKB">
        <authorList>
            <consortium name="Ensembl"/>
        </authorList>
    </citation>
    <scope>IDENTIFICATION</scope>
</reference>
<dbReference type="GeneTree" id="ENSGT00940000161627"/>
<dbReference type="Proteomes" id="UP000008225">
    <property type="component" value="Chromosome 2"/>
</dbReference>
<dbReference type="AlphaFoldDB" id="A0A8I4A2M4"/>
<keyword evidence="2" id="KW-1185">Reference proteome</keyword>
<proteinExistence type="predicted"/>
<organism evidence="1 2">
    <name type="scientific">Callithrix jacchus</name>
    <name type="common">White-tufted-ear marmoset</name>
    <name type="synonym">Simia Jacchus</name>
    <dbReference type="NCBI Taxonomy" id="9483"/>
    <lineage>
        <taxon>Eukaryota</taxon>
        <taxon>Metazoa</taxon>
        <taxon>Chordata</taxon>
        <taxon>Craniata</taxon>
        <taxon>Vertebrata</taxon>
        <taxon>Euteleostomi</taxon>
        <taxon>Mammalia</taxon>
        <taxon>Eutheria</taxon>
        <taxon>Euarchontoglires</taxon>
        <taxon>Primates</taxon>
        <taxon>Haplorrhini</taxon>
        <taxon>Platyrrhini</taxon>
        <taxon>Cebidae</taxon>
        <taxon>Callitrichinae</taxon>
        <taxon>Callithrix</taxon>
        <taxon>Callithrix</taxon>
    </lineage>
</organism>
<protein>
    <submittedName>
        <fullName evidence="1">Uncharacterized protein</fullName>
    </submittedName>
</protein>
<dbReference type="Ensembl" id="ENSCJAT00000131751.1">
    <property type="protein sequence ID" value="ENSCJAP00000085644.1"/>
    <property type="gene ID" value="ENSCJAG00000070990.1"/>
</dbReference>
<reference evidence="1 2" key="1">
    <citation type="submission" date="2009-03" db="EMBL/GenBank/DDBJ databases">
        <authorList>
            <person name="Warren W."/>
            <person name="Ye L."/>
            <person name="Minx P."/>
            <person name="Worley K."/>
            <person name="Gibbs R."/>
            <person name="Wilson R.K."/>
        </authorList>
    </citation>
    <scope>NUCLEOTIDE SEQUENCE [LARGE SCALE GENOMIC DNA]</scope>
</reference>